<dbReference type="Proteomes" id="UP000288805">
    <property type="component" value="Unassembled WGS sequence"/>
</dbReference>
<dbReference type="InterPro" id="IPR005162">
    <property type="entry name" value="Retrotrans_gag_dom"/>
</dbReference>
<dbReference type="PANTHER" id="PTHR33223">
    <property type="entry name" value="CCHC-TYPE DOMAIN-CONTAINING PROTEIN"/>
    <property type="match status" value="1"/>
</dbReference>
<evidence type="ECO:0000313" key="2">
    <source>
        <dbReference type="EMBL" id="RVW26634.1"/>
    </source>
</evidence>
<organism evidence="2 3">
    <name type="scientific">Vitis vinifera</name>
    <name type="common">Grape</name>
    <dbReference type="NCBI Taxonomy" id="29760"/>
    <lineage>
        <taxon>Eukaryota</taxon>
        <taxon>Viridiplantae</taxon>
        <taxon>Streptophyta</taxon>
        <taxon>Embryophyta</taxon>
        <taxon>Tracheophyta</taxon>
        <taxon>Spermatophyta</taxon>
        <taxon>Magnoliopsida</taxon>
        <taxon>eudicotyledons</taxon>
        <taxon>Gunneridae</taxon>
        <taxon>Pentapetalae</taxon>
        <taxon>rosids</taxon>
        <taxon>Vitales</taxon>
        <taxon>Vitaceae</taxon>
        <taxon>Viteae</taxon>
        <taxon>Vitis</taxon>
    </lineage>
</organism>
<dbReference type="Pfam" id="PF03732">
    <property type="entry name" value="Retrotrans_gag"/>
    <property type="match status" value="1"/>
</dbReference>
<feature type="domain" description="Retrotransposon gag" evidence="1">
    <location>
        <begin position="231"/>
        <end position="322"/>
    </location>
</feature>
<dbReference type="PANTHER" id="PTHR33223:SF8">
    <property type="entry name" value="OS04G0172440 PROTEIN"/>
    <property type="match status" value="1"/>
</dbReference>
<evidence type="ECO:0000313" key="3">
    <source>
        <dbReference type="Proteomes" id="UP000288805"/>
    </source>
</evidence>
<protein>
    <recommendedName>
        <fullName evidence="1">Retrotransposon gag domain-containing protein</fullName>
    </recommendedName>
</protein>
<accession>A0A438CTV2</accession>
<dbReference type="AlphaFoldDB" id="A0A438CTV2"/>
<sequence length="394" mass="45616">MELKLKVELRICGYRWSIDLVITWNQFRSWLSLELHTWRRVGGRLIRSDSHQSLDSSVEMSDELASTLTFIQEFMAGVSRRLDQIESSRQDHHLVGISTDETVPHASQTAQVLPPRTSHGVPFHLSDHCETAPPPVAMVLPPIFTTTDDTRLVEQEARVKRLESRMRQIRLQDESLTWDDRDGIPTASLPAKFCMPDIDRYSGIGCPKIHLRLYNTVMRVHRIDDAQLVALFPMSLSGAAQRWFTSVEPSRLCTWENVAYEFLTQFAFGADIDVSRRELEPTRQRPNESISSFVSRWRANVAGMIDRLKEQDQIYMVLRNLQPRSGEVDTINYQHQRPAHHSPYRSPTVIAHLSHSQYQYHPIYVQQPYIAQTSMQPRPLHPRVTTFLPHRPYT</sequence>
<evidence type="ECO:0000259" key="1">
    <source>
        <dbReference type="Pfam" id="PF03732"/>
    </source>
</evidence>
<comment type="caution">
    <text evidence="2">The sequence shown here is derived from an EMBL/GenBank/DDBJ whole genome shotgun (WGS) entry which is preliminary data.</text>
</comment>
<dbReference type="EMBL" id="QGNW01001999">
    <property type="protein sequence ID" value="RVW26634.1"/>
    <property type="molecule type" value="Genomic_DNA"/>
</dbReference>
<gene>
    <name evidence="2" type="ORF">CK203_099287</name>
</gene>
<name>A0A438CTV2_VITVI</name>
<reference evidence="2 3" key="1">
    <citation type="journal article" date="2018" name="PLoS Genet.">
        <title>Population sequencing reveals clonal diversity and ancestral inbreeding in the grapevine cultivar Chardonnay.</title>
        <authorList>
            <person name="Roach M.J."/>
            <person name="Johnson D.L."/>
            <person name="Bohlmann J."/>
            <person name="van Vuuren H.J."/>
            <person name="Jones S.J."/>
            <person name="Pretorius I.S."/>
            <person name="Schmidt S.A."/>
            <person name="Borneman A.R."/>
        </authorList>
    </citation>
    <scope>NUCLEOTIDE SEQUENCE [LARGE SCALE GENOMIC DNA]</scope>
    <source>
        <strain evidence="3">cv. Chardonnay</strain>
        <tissue evidence="2">Leaf</tissue>
    </source>
</reference>
<proteinExistence type="predicted"/>